<accession>A0A7Z2YGI4</accession>
<keyword evidence="4" id="KW-1185">Reference proteome</keyword>
<feature type="chain" id="PRO_5031341789" evidence="1">
    <location>
        <begin position="20"/>
        <end position="793"/>
    </location>
</feature>
<reference evidence="3 4" key="1">
    <citation type="submission" date="2020-01" db="EMBL/GenBank/DDBJ databases">
        <title>Whole genome and functional gene identification of agarase of Vibrio HN897.</title>
        <authorList>
            <person name="Liu Y."/>
            <person name="Zhao Z."/>
        </authorList>
    </citation>
    <scope>NUCLEOTIDE SEQUENCE [LARGE SCALE GENOMIC DNA]</scope>
    <source>
        <strain evidence="3 4">HN897</strain>
    </source>
</reference>
<dbReference type="Proteomes" id="UP000464262">
    <property type="component" value="Chromosome 2"/>
</dbReference>
<protein>
    <submittedName>
        <fullName evidence="3">Lipase</fullName>
    </submittedName>
</protein>
<evidence type="ECO:0000256" key="1">
    <source>
        <dbReference type="SAM" id="SignalP"/>
    </source>
</evidence>
<sequence>MMKPLFKLTALSTALLVIAGCGDDSSSELSSSGQYEAHIQAALDRDTSIIFTLQGSDASVPLPSYTLMNTVDGTLDLPTKGDDSLSNPAAAMSTMDGWSTSMPITLSFSGAGLPDGVLTSGVHLVELTEGLTGSPQPKTILQQGTDYIVVGNSASDSLSIVLQGKELNPASEYILAVTSDIDDEGGEPIGTSSSYAALKSTRTAYSDEPLKTLQAVTQGTEALFSAVGVDADTIIYSTWFSTQSVGETFFATKGATALGLSQGNLGAIWKDAANPNDVNLATAYTLQFTSSEDYATALAADTNFTTFFDSHSPLDLKQTLQGLYQQSGNQVTVSKGVVMLPHYLEQGEDWSSQPFVSAMPSLAIVSNALADPQEQATIGAQLIEAGVDTTMLATELTEQAKLIGLELTKSDGTALDADRLITRYAPVPKIKSLQPVEFLLFTPTGAPQDWPVAIYQHGITSAKENAYFMAANIAQQGIAVITIDMPLHGSRSLDAERSANADVTAYLNLSNIPVARDNFRQSVLDILGLRAALSYSQQAMLLGSSPLANVDLISTPPTMVGHSLGGMVAISTVANANRSLGAPSADALFNFSGLAAKNSGGHIVELLLGSDSYGNLIKHNVALAASSDYQGFSASFCASLSESDCYAAFVQAAPEAVPALEAGFNQFAYATQTILDSIDPFTNASYLLENPIPLYFSQVSGDDTVPNNVPNRGFAGTEPLASKLGLNVIDSASTSPAQSNFIRFSDISSHSTFVFPQDPALADQAAHAAMTTHMVDFIQDGALNFPISPITLE</sequence>
<evidence type="ECO:0000313" key="4">
    <source>
        <dbReference type="Proteomes" id="UP000464262"/>
    </source>
</evidence>
<dbReference type="NCBIfam" id="TIGR03502">
    <property type="entry name" value="lipase_Pla1_cef"/>
    <property type="match status" value="1"/>
</dbReference>
<dbReference type="InterPro" id="IPR029058">
    <property type="entry name" value="AB_hydrolase_fold"/>
</dbReference>
<dbReference type="Gene3D" id="3.40.50.1820">
    <property type="entry name" value="alpha/beta hydrolase"/>
    <property type="match status" value="1"/>
</dbReference>
<dbReference type="Pfam" id="PF12262">
    <property type="entry name" value="Lipase_bact_N"/>
    <property type="match status" value="1"/>
</dbReference>
<gene>
    <name evidence="3" type="ORF">GT360_20405</name>
</gene>
<organism evidence="3 4">
    <name type="scientific">Vibrio astriarenae</name>
    <dbReference type="NCBI Taxonomy" id="1481923"/>
    <lineage>
        <taxon>Bacteria</taxon>
        <taxon>Pseudomonadati</taxon>
        <taxon>Pseudomonadota</taxon>
        <taxon>Gammaproteobacteria</taxon>
        <taxon>Vibrionales</taxon>
        <taxon>Vibrionaceae</taxon>
        <taxon>Vibrio</taxon>
    </lineage>
</organism>
<dbReference type="InterPro" id="IPR020009">
    <property type="entry name" value="VolA/Pla-1/cef"/>
</dbReference>
<name>A0A7Z2YGI4_9VIBR</name>
<dbReference type="InterPro" id="IPR025920">
    <property type="entry name" value="Lipase_bact_N"/>
</dbReference>
<feature type="domain" description="Bacterial virulence factor lipase N-terminal" evidence="2">
    <location>
        <begin position="35"/>
        <end position="264"/>
    </location>
</feature>
<evidence type="ECO:0000313" key="3">
    <source>
        <dbReference type="EMBL" id="QIA66200.1"/>
    </source>
</evidence>
<feature type="signal peptide" evidence="1">
    <location>
        <begin position="1"/>
        <end position="19"/>
    </location>
</feature>
<proteinExistence type="predicted"/>
<dbReference type="SUPFAM" id="SSF53474">
    <property type="entry name" value="alpha/beta-Hydrolases"/>
    <property type="match status" value="1"/>
</dbReference>
<keyword evidence="1" id="KW-0732">Signal</keyword>
<dbReference type="PROSITE" id="PS51257">
    <property type="entry name" value="PROKAR_LIPOPROTEIN"/>
    <property type="match status" value="1"/>
</dbReference>
<dbReference type="EMBL" id="CP047476">
    <property type="protein sequence ID" value="QIA66200.1"/>
    <property type="molecule type" value="Genomic_DNA"/>
</dbReference>
<dbReference type="AlphaFoldDB" id="A0A7Z2YGI4"/>
<evidence type="ECO:0000259" key="2">
    <source>
        <dbReference type="Pfam" id="PF12262"/>
    </source>
</evidence>
<dbReference type="KEGG" id="vas:GT360_20405"/>